<dbReference type="RefSeq" id="WP_147282008.1">
    <property type="nucleotide sequence ID" value="NZ_CP068086.1"/>
</dbReference>
<dbReference type="SUPFAM" id="SSF52096">
    <property type="entry name" value="ClpP/crotonase"/>
    <property type="match status" value="1"/>
</dbReference>
<feature type="signal peptide" evidence="1">
    <location>
        <begin position="1"/>
        <end position="19"/>
    </location>
</feature>
<proteinExistence type="predicted"/>
<keyword evidence="1" id="KW-0732">Signal</keyword>
<accession>A0A654CPG2</accession>
<evidence type="ECO:0000256" key="1">
    <source>
        <dbReference type="SAM" id="SignalP"/>
    </source>
</evidence>
<dbReference type="AlphaFoldDB" id="A0A654CPG2"/>
<dbReference type="Proteomes" id="UP000432350">
    <property type="component" value="Unassembled WGS sequence"/>
</dbReference>
<organism evidence="2 3">
    <name type="scientific">Sphingobacterium multivorum</name>
    <dbReference type="NCBI Taxonomy" id="28454"/>
    <lineage>
        <taxon>Bacteria</taxon>
        <taxon>Pseudomonadati</taxon>
        <taxon>Bacteroidota</taxon>
        <taxon>Sphingobacteriia</taxon>
        <taxon>Sphingobacteriales</taxon>
        <taxon>Sphingobacteriaceae</taxon>
        <taxon>Sphingobacterium</taxon>
    </lineage>
</organism>
<gene>
    <name evidence="2" type="ORF">SPHINGO8BC_51114</name>
</gene>
<sequence length="417" mass="47375">MNKLLFTILFVLVSTLGFSQTLTKADFLEDLDFLKRTLPAKHTNLFAKTTKATFEKLVDDIASKADSLNYETFTVALFKLMVSIKDEHTFVEAKFNRILPIQLDMFNDEVYITAIDPAFASLLGTKLVAINKHSFKQINALFKEAILSENRSYFNDHLLRFINNPAFLKGLGIIDSDKEAAFTFVDRNNKISKIKLTSSEGNDLKKLNLTAGAVNLLSKKKKGNYWYDYDAAHKILYFNYTTCREDPAHPFDQFNQELFTLINAEHPNKIVLDLRYNNGGNSGILTPFIDQIKNSYLNRKDSFFVLIGKNTFSSAVMNAVELKKNSNATFIGEETSGSINHYGEVRGFSLPKSDIVIAYSTKYWEVWKGKKGPLKPDIDIKYTIENYMKGKDEALMSIWPQRPQPKGKPISSALILQ</sequence>
<dbReference type="InterPro" id="IPR029045">
    <property type="entry name" value="ClpP/crotonase-like_dom_sf"/>
</dbReference>
<dbReference type="EMBL" id="CABWMV010000024">
    <property type="protein sequence ID" value="VXC95455.1"/>
    <property type="molecule type" value="Genomic_DNA"/>
</dbReference>
<dbReference type="Gene3D" id="3.90.226.10">
    <property type="entry name" value="2-enoyl-CoA Hydratase, Chain A, domain 1"/>
    <property type="match status" value="1"/>
</dbReference>
<name>A0A654CPG2_SPHMU</name>
<reference evidence="2 3" key="1">
    <citation type="submission" date="2019-10" db="EMBL/GenBank/DDBJ databases">
        <authorList>
            <person name="Karimi E."/>
        </authorList>
    </citation>
    <scope>NUCLEOTIDE SEQUENCE [LARGE SCALE GENOMIC DNA]</scope>
    <source>
        <strain evidence="2">Sphingobacterium sp. 8BC</strain>
    </source>
</reference>
<evidence type="ECO:0000313" key="3">
    <source>
        <dbReference type="Proteomes" id="UP000432350"/>
    </source>
</evidence>
<feature type="chain" id="PRO_5024891329" evidence="1">
    <location>
        <begin position="20"/>
        <end position="417"/>
    </location>
</feature>
<evidence type="ECO:0000313" key="2">
    <source>
        <dbReference type="EMBL" id="VXC95455.1"/>
    </source>
</evidence>
<protein>
    <submittedName>
        <fullName evidence="2">Peptidase family S41</fullName>
    </submittedName>
</protein>